<evidence type="ECO:0000313" key="3">
    <source>
        <dbReference type="Proteomes" id="UP000239002"/>
    </source>
</evidence>
<proteinExistence type="predicted"/>
<reference evidence="2 3" key="1">
    <citation type="submission" date="2018-02" db="EMBL/GenBank/DDBJ databases">
        <title>Genomic Encyclopedia of Archaeal and Bacterial Type Strains, Phase II (KMG-II): from individual species to whole genera.</title>
        <authorList>
            <person name="Goeker M."/>
        </authorList>
    </citation>
    <scope>NUCLEOTIDE SEQUENCE [LARGE SCALE GENOMIC DNA]</scope>
    <source>
        <strain evidence="2 3">DSM 16809</strain>
    </source>
</reference>
<organism evidence="2 3">
    <name type="scientific">Nonlabens xylanidelens</name>
    <dbReference type="NCBI Taxonomy" id="191564"/>
    <lineage>
        <taxon>Bacteria</taxon>
        <taxon>Pseudomonadati</taxon>
        <taxon>Bacteroidota</taxon>
        <taxon>Flavobacteriia</taxon>
        <taxon>Flavobacteriales</taxon>
        <taxon>Flavobacteriaceae</taxon>
        <taxon>Nonlabens</taxon>
    </lineage>
</organism>
<dbReference type="GO" id="GO:0004222">
    <property type="term" value="F:metalloendopeptidase activity"/>
    <property type="evidence" value="ECO:0007669"/>
    <property type="project" value="TreeGrafter"/>
</dbReference>
<dbReference type="Proteomes" id="UP000239002">
    <property type="component" value="Unassembled WGS sequence"/>
</dbReference>
<dbReference type="Pfam" id="PF01551">
    <property type="entry name" value="Peptidase_M23"/>
    <property type="match status" value="1"/>
</dbReference>
<dbReference type="InterPro" id="IPR016047">
    <property type="entry name" value="M23ase_b-sheet_dom"/>
</dbReference>
<protein>
    <submittedName>
        <fullName evidence="2">Peptidase M23-like protein</fullName>
    </submittedName>
</protein>
<dbReference type="EMBL" id="PTJE01000008">
    <property type="protein sequence ID" value="PPK93044.1"/>
    <property type="molecule type" value="Genomic_DNA"/>
</dbReference>
<evidence type="ECO:0000259" key="1">
    <source>
        <dbReference type="Pfam" id="PF01551"/>
    </source>
</evidence>
<dbReference type="SUPFAM" id="SSF51261">
    <property type="entry name" value="Duplicated hybrid motif"/>
    <property type="match status" value="1"/>
</dbReference>
<feature type="domain" description="M23ase beta-sheet core" evidence="1">
    <location>
        <begin position="90"/>
        <end position="172"/>
    </location>
</feature>
<dbReference type="PROSITE" id="PS51257">
    <property type="entry name" value="PROKAR_LIPOPROTEIN"/>
    <property type="match status" value="1"/>
</dbReference>
<dbReference type="PANTHER" id="PTHR21666:SF270">
    <property type="entry name" value="MUREIN HYDROLASE ACTIVATOR ENVC"/>
    <property type="match status" value="1"/>
</dbReference>
<gene>
    <name evidence="2" type="ORF">LY01_02749</name>
</gene>
<dbReference type="OrthoDB" id="1188206at2"/>
<dbReference type="PANTHER" id="PTHR21666">
    <property type="entry name" value="PEPTIDASE-RELATED"/>
    <property type="match status" value="1"/>
</dbReference>
<dbReference type="InterPro" id="IPR050570">
    <property type="entry name" value="Cell_wall_metabolism_enzyme"/>
</dbReference>
<dbReference type="RefSeq" id="WP_104516519.1">
    <property type="nucleotide sequence ID" value="NZ_MQVW01000020.1"/>
</dbReference>
<dbReference type="AlphaFoldDB" id="A0A2S6IFQ2"/>
<dbReference type="CDD" id="cd12797">
    <property type="entry name" value="M23_peptidase"/>
    <property type="match status" value="1"/>
</dbReference>
<comment type="caution">
    <text evidence="2">The sequence shown here is derived from an EMBL/GenBank/DDBJ whole genome shotgun (WGS) entry which is preliminary data.</text>
</comment>
<sequence>MKHILIVIVLFLLSCKQSDSDKEPISVIHETVVIKKELIVERKKSIPTATHFDYPVGKPNGKGYYNAQKFGENDHLGDDWNAVTGGDSDLGDPIYAIANGQVTFAKDIGSGWGKVIRISHKLPDSTYIESLYAHCDQILVSTDSIIKRGDQIGTIGTANGAYLAHLHFEIRDSLEMHIGGGYSETTEGYLNPTKFIKDHR</sequence>
<dbReference type="Gene3D" id="2.70.70.10">
    <property type="entry name" value="Glucose Permease (Domain IIA)"/>
    <property type="match status" value="1"/>
</dbReference>
<dbReference type="InterPro" id="IPR011055">
    <property type="entry name" value="Dup_hybrid_motif"/>
</dbReference>
<accession>A0A2S6IFQ2</accession>
<keyword evidence="3" id="KW-1185">Reference proteome</keyword>
<evidence type="ECO:0000313" key="2">
    <source>
        <dbReference type="EMBL" id="PPK93044.1"/>
    </source>
</evidence>
<name>A0A2S6IFQ2_9FLAO</name>